<gene>
    <name evidence="1" type="ORF">PaBG_00099</name>
</gene>
<name>S5WB58_9CAUD</name>
<dbReference type="Proteomes" id="UP000015545">
    <property type="component" value="Segment"/>
</dbReference>
<dbReference type="EMBL" id="KF147891">
    <property type="protein sequence ID" value="AGS81983.1"/>
    <property type="molecule type" value="Genomic_DNA"/>
</dbReference>
<keyword evidence="2" id="KW-1185">Reference proteome</keyword>
<accession>S5WB58</accession>
<dbReference type="OrthoDB" id="37962at10239"/>
<proteinExistence type="predicted"/>
<reference evidence="1 2" key="1">
    <citation type="journal article" date="2014" name="Genome Announc.">
        <title>Complete Genome Sequence of the Novel Giant Pseudomonas Phage PaBG.</title>
        <authorList>
            <person name="Sykilinda N.N."/>
            <person name="Bondar A.A."/>
            <person name="Gorshkova A.S."/>
            <person name="Kurochkina L.P."/>
            <person name="Kulikov E.E."/>
            <person name="Shneider M.M."/>
            <person name="Kadykov V.A."/>
            <person name="Solovjeva N.V."/>
            <person name="Kabilov M.R."/>
            <person name="Mesyanzhinov V.V."/>
            <person name="Vlassov V.V."/>
            <person name="Drukker V.V."/>
            <person name="Miroshnikov K.A."/>
        </authorList>
    </citation>
    <scope>NUCLEOTIDE SEQUENCE [LARGE SCALE GENOMIC DNA]</scope>
</reference>
<evidence type="ECO:0000313" key="2">
    <source>
        <dbReference type="Proteomes" id="UP000015545"/>
    </source>
</evidence>
<organism evidence="1 2">
    <name type="scientific">Pseudomonas phage PaBG</name>
    <dbReference type="NCBI Taxonomy" id="1335230"/>
    <lineage>
        <taxon>Viruses</taxon>
        <taxon>Duplodnaviria</taxon>
        <taxon>Heunggongvirae</taxon>
        <taxon>Uroviricota</taxon>
        <taxon>Caudoviricetes</taxon>
        <taxon>Baikalvirus</taxon>
        <taxon>Baikalvirus PaBG</taxon>
    </lineage>
</organism>
<sequence length="141" mass="15472">MKFSNGMYIIIDTKTNEIFFNNPGDVDITILGDVNQYIVGNQQLVVSDTKGLISGYLLNAPDTVLSRLSPKPAKEIEFTGLLGPAQAGNRHIHVTGDQTMLVEGNRKTVINGNDMLVVGKNRFEKIAQVHRIECARSETNG</sequence>
<protein>
    <submittedName>
        <fullName evidence="1">Tail-associated lysozyme</fullName>
    </submittedName>
</protein>
<evidence type="ECO:0000313" key="1">
    <source>
        <dbReference type="EMBL" id="AGS81983.1"/>
    </source>
</evidence>